<evidence type="ECO:0000256" key="4">
    <source>
        <dbReference type="ARBA" id="ARBA00023306"/>
    </source>
</evidence>
<dbReference type="AlphaFoldDB" id="A0A2T3G451"/>
<proteinExistence type="inferred from homology"/>
<keyword evidence="1 5" id="KW-0963">Cytoplasm</keyword>
<sequence>MEDCNNIIEGILYLKGDEGIDIKELSLILEISKKEAVEAMDHFIEAYSKRGFDGLQVVDFGGKYKLATNPQYFPYYQKMVEQSKTTLSQAALETLAIIAYNQPITRAKVEDIRGVGCDGMIRKLIAKALIKEVGREESPGLPILYGVTNEFMDAFSLASLDELPELGDIVETESDEDIFTTRYQEGDLSETD</sequence>
<accession>A0A2T3G451</accession>
<dbReference type="Gene3D" id="1.10.10.10">
    <property type="entry name" value="Winged helix-like DNA-binding domain superfamily/Winged helix DNA-binding domain"/>
    <property type="match status" value="2"/>
</dbReference>
<dbReference type="EMBL" id="PYLQ01000005">
    <property type="protein sequence ID" value="PST42335.1"/>
    <property type="molecule type" value="Genomic_DNA"/>
</dbReference>
<dbReference type="HAMAP" id="MF_01804">
    <property type="entry name" value="ScpB"/>
    <property type="match status" value="1"/>
</dbReference>
<evidence type="ECO:0000313" key="7">
    <source>
        <dbReference type="Proteomes" id="UP000240974"/>
    </source>
</evidence>
<keyword evidence="7" id="KW-1185">Reference proteome</keyword>
<evidence type="ECO:0000256" key="1">
    <source>
        <dbReference type="ARBA" id="ARBA00022490"/>
    </source>
</evidence>
<dbReference type="PANTHER" id="PTHR34298:SF2">
    <property type="entry name" value="SEGREGATION AND CONDENSATION PROTEIN B"/>
    <property type="match status" value="1"/>
</dbReference>
<keyword evidence="3 5" id="KW-0159">Chromosome partition</keyword>
<evidence type="ECO:0000256" key="2">
    <source>
        <dbReference type="ARBA" id="ARBA00022618"/>
    </source>
</evidence>
<evidence type="ECO:0000256" key="5">
    <source>
        <dbReference type="HAMAP-Rule" id="MF_01804"/>
    </source>
</evidence>
<dbReference type="InterPro" id="IPR036388">
    <property type="entry name" value="WH-like_DNA-bd_sf"/>
</dbReference>
<evidence type="ECO:0000313" key="6">
    <source>
        <dbReference type="EMBL" id="PST42335.1"/>
    </source>
</evidence>
<name>A0A2T3G451_9FIRM</name>
<dbReference type="InterPro" id="IPR036390">
    <property type="entry name" value="WH_DNA-bd_sf"/>
</dbReference>
<gene>
    <name evidence="5 6" type="primary">scpB</name>
    <name evidence="6" type="ORF">C7U54_05115</name>
</gene>
<dbReference type="PIRSF" id="PIRSF019345">
    <property type="entry name" value="ScpB"/>
    <property type="match status" value="1"/>
</dbReference>
<dbReference type="NCBIfam" id="TIGR00281">
    <property type="entry name" value="SMC-Scp complex subunit ScpB"/>
    <property type="match status" value="1"/>
</dbReference>
<organism evidence="6 7">
    <name type="scientific">Faecalibacillus intestinalis</name>
    <dbReference type="NCBI Taxonomy" id="1982626"/>
    <lineage>
        <taxon>Bacteria</taxon>
        <taxon>Bacillati</taxon>
        <taxon>Bacillota</taxon>
        <taxon>Erysipelotrichia</taxon>
        <taxon>Erysipelotrichales</taxon>
        <taxon>Coprobacillaceae</taxon>
        <taxon>Faecalibacillus</taxon>
    </lineage>
</organism>
<dbReference type="RefSeq" id="WP_107029520.1">
    <property type="nucleotide sequence ID" value="NZ_PYLQ01000005.1"/>
</dbReference>
<comment type="subcellular location">
    <subcellularLocation>
        <location evidence="5">Cytoplasm</location>
    </subcellularLocation>
    <text evidence="5">Associated with two foci at the outer edges of the nucleoid region in young cells, and at four foci within both cell halves in older cells.</text>
</comment>
<dbReference type="Proteomes" id="UP000240974">
    <property type="component" value="Unassembled WGS sequence"/>
</dbReference>
<dbReference type="InterPro" id="IPR005234">
    <property type="entry name" value="ScpB_csome_segregation"/>
</dbReference>
<comment type="function">
    <text evidence="5">Participates in chromosomal partition during cell division. May act via the formation of a condensin-like complex containing Smc and ScpA that pull DNA away from mid-cell into both cell halves.</text>
</comment>
<dbReference type="Pfam" id="PF04079">
    <property type="entry name" value="SMC_ScpB"/>
    <property type="match status" value="1"/>
</dbReference>
<keyword evidence="4 5" id="KW-0131">Cell cycle</keyword>
<dbReference type="SUPFAM" id="SSF46785">
    <property type="entry name" value="Winged helix' DNA-binding domain"/>
    <property type="match status" value="2"/>
</dbReference>
<keyword evidence="2 5" id="KW-0132">Cell division</keyword>
<dbReference type="GO" id="GO:0005737">
    <property type="term" value="C:cytoplasm"/>
    <property type="evidence" value="ECO:0007669"/>
    <property type="project" value="UniProtKB-SubCell"/>
</dbReference>
<dbReference type="GO" id="GO:0051304">
    <property type="term" value="P:chromosome separation"/>
    <property type="evidence" value="ECO:0007669"/>
    <property type="project" value="InterPro"/>
</dbReference>
<comment type="similarity">
    <text evidence="5">Belongs to the ScpB family.</text>
</comment>
<dbReference type="GO" id="GO:0051301">
    <property type="term" value="P:cell division"/>
    <property type="evidence" value="ECO:0007669"/>
    <property type="project" value="UniProtKB-KW"/>
</dbReference>
<evidence type="ECO:0000256" key="3">
    <source>
        <dbReference type="ARBA" id="ARBA00022829"/>
    </source>
</evidence>
<comment type="caution">
    <text evidence="6">The sequence shown here is derived from an EMBL/GenBank/DDBJ whole genome shotgun (WGS) entry which is preliminary data.</text>
</comment>
<comment type="subunit">
    <text evidence="5">Homodimer. Homodimerization may be required to stabilize the binding of ScpA to the Smc head domains. Component of a cohesin-like complex composed of ScpA, ScpB and the Smc homodimer, in which ScpA and ScpB bind to the head domain of Smc. The presence of the three proteins is required for the association of the complex with DNA.</text>
</comment>
<protein>
    <recommendedName>
        <fullName evidence="5">Segregation and condensation protein B</fullName>
    </recommendedName>
</protein>
<dbReference type="GO" id="GO:0006260">
    <property type="term" value="P:DNA replication"/>
    <property type="evidence" value="ECO:0007669"/>
    <property type="project" value="UniProtKB-UniRule"/>
</dbReference>
<reference evidence="6 7" key="1">
    <citation type="journal article" date="2019" name="Int. J. Syst. Evol. Microbiol.">
        <title>Faecalibacillus intestinalis gen. nov., sp. nov. and Faecalibacillus faecis sp. nov., isolated from human faeces.</title>
        <authorList>
            <person name="Seo B."/>
            <person name="Jeon K."/>
            <person name="Baek I."/>
            <person name="Lee Y.M."/>
            <person name="Baek K."/>
            <person name="Ko G."/>
        </authorList>
    </citation>
    <scope>NUCLEOTIDE SEQUENCE [LARGE SCALE GENOMIC DNA]</scope>
    <source>
        <strain evidence="6 7">SNUG30099</strain>
    </source>
</reference>
<dbReference type="PANTHER" id="PTHR34298">
    <property type="entry name" value="SEGREGATION AND CONDENSATION PROTEIN B"/>
    <property type="match status" value="1"/>
</dbReference>